<dbReference type="InterPro" id="IPR013969">
    <property type="entry name" value="Oligosacch_biosynth_Alg14"/>
</dbReference>
<gene>
    <name evidence="2" type="ORF">ACFFJG_05845</name>
</gene>
<evidence type="ECO:0000313" key="3">
    <source>
        <dbReference type="Proteomes" id="UP001589698"/>
    </source>
</evidence>
<feature type="transmembrane region" description="Helical" evidence="1">
    <location>
        <begin position="86"/>
        <end position="106"/>
    </location>
</feature>
<dbReference type="GO" id="GO:0016740">
    <property type="term" value="F:transferase activity"/>
    <property type="evidence" value="ECO:0007669"/>
    <property type="project" value="UniProtKB-KW"/>
</dbReference>
<sequence length="157" mass="17771">MEHEATPQGPVLMVSTQGGHLAHLLALRPWWEGRERLWVCPATPDVLDRLEGERLQASHHPTTRNVPNLLRNTVLALHVLRRERPALVVSAGAGVAVPFFVLAWMMRIPTVFIEVYDRVDTPTMTGRLCGPFTTRRLVQWQSQLEFYPDAHLVGPLL</sequence>
<keyword evidence="2" id="KW-0808">Transferase</keyword>
<dbReference type="Gene3D" id="3.40.50.2000">
    <property type="entry name" value="Glycogen Phosphorylase B"/>
    <property type="match status" value="1"/>
</dbReference>
<dbReference type="Pfam" id="PF08660">
    <property type="entry name" value="Alg14"/>
    <property type="match status" value="1"/>
</dbReference>
<dbReference type="SUPFAM" id="SSF53756">
    <property type="entry name" value="UDP-Glycosyltransferase/glycogen phosphorylase"/>
    <property type="match status" value="1"/>
</dbReference>
<protein>
    <submittedName>
        <fullName evidence="2">UDP-N-acetylglucosamine--LPS N-acetylglucosamine transferase</fullName>
    </submittedName>
</protein>
<keyword evidence="3" id="KW-1185">Reference proteome</keyword>
<keyword evidence="1" id="KW-0472">Membrane</keyword>
<organism evidence="2 3">
    <name type="scientific">Nocardioides zeicaulis</name>
    <dbReference type="NCBI Taxonomy" id="1776857"/>
    <lineage>
        <taxon>Bacteria</taxon>
        <taxon>Bacillati</taxon>
        <taxon>Actinomycetota</taxon>
        <taxon>Actinomycetes</taxon>
        <taxon>Propionibacteriales</taxon>
        <taxon>Nocardioidaceae</taxon>
        <taxon>Nocardioides</taxon>
    </lineage>
</organism>
<evidence type="ECO:0000256" key="1">
    <source>
        <dbReference type="SAM" id="Phobius"/>
    </source>
</evidence>
<proteinExistence type="predicted"/>
<reference evidence="2 3" key="1">
    <citation type="submission" date="2024-09" db="EMBL/GenBank/DDBJ databases">
        <authorList>
            <person name="Sun Q."/>
            <person name="Mori K."/>
        </authorList>
    </citation>
    <scope>NUCLEOTIDE SEQUENCE [LARGE SCALE GENOMIC DNA]</scope>
    <source>
        <strain evidence="2 3">CCM 8654</strain>
    </source>
</reference>
<keyword evidence="1" id="KW-0812">Transmembrane</keyword>
<dbReference type="EMBL" id="JBHLXH010000001">
    <property type="protein sequence ID" value="MFC0221996.1"/>
    <property type="molecule type" value="Genomic_DNA"/>
</dbReference>
<dbReference type="RefSeq" id="WP_378517659.1">
    <property type="nucleotide sequence ID" value="NZ_CBCSDI010000009.1"/>
</dbReference>
<accession>A0ABV6DZ45</accession>
<dbReference type="Proteomes" id="UP001589698">
    <property type="component" value="Unassembled WGS sequence"/>
</dbReference>
<evidence type="ECO:0000313" key="2">
    <source>
        <dbReference type="EMBL" id="MFC0221996.1"/>
    </source>
</evidence>
<keyword evidence="1" id="KW-1133">Transmembrane helix</keyword>
<comment type="caution">
    <text evidence="2">The sequence shown here is derived from an EMBL/GenBank/DDBJ whole genome shotgun (WGS) entry which is preliminary data.</text>
</comment>
<name>A0ABV6DZ45_9ACTN</name>